<reference evidence="7 8" key="1">
    <citation type="submission" date="2020-04" db="EMBL/GenBank/DDBJ databases">
        <authorList>
            <person name="Doyle D.A."/>
        </authorList>
    </citation>
    <scope>NUCLEOTIDE SEQUENCE [LARGE SCALE GENOMIC DNA]</scope>
    <source>
        <strain evidence="7 8">P21</strain>
    </source>
</reference>
<dbReference type="InterPro" id="IPR003660">
    <property type="entry name" value="HAMP_dom"/>
</dbReference>
<dbReference type="SMART" id="SM00304">
    <property type="entry name" value="HAMP"/>
    <property type="match status" value="1"/>
</dbReference>
<evidence type="ECO:0000259" key="5">
    <source>
        <dbReference type="PROSITE" id="PS50111"/>
    </source>
</evidence>
<comment type="caution">
    <text evidence="7">The sequence shown here is derived from an EMBL/GenBank/DDBJ whole genome shotgun (WGS) entry which is preliminary data.</text>
</comment>
<keyword evidence="4" id="KW-0472">Membrane</keyword>
<dbReference type="PROSITE" id="PS50885">
    <property type="entry name" value="HAMP"/>
    <property type="match status" value="1"/>
</dbReference>
<dbReference type="Gene3D" id="1.10.8.500">
    <property type="entry name" value="HAMP domain in histidine kinase"/>
    <property type="match status" value="1"/>
</dbReference>
<feature type="domain" description="HAMP" evidence="6">
    <location>
        <begin position="210"/>
        <end position="264"/>
    </location>
</feature>
<dbReference type="PROSITE" id="PS50111">
    <property type="entry name" value="CHEMOTAXIS_TRANSDUC_2"/>
    <property type="match status" value="1"/>
</dbReference>
<dbReference type="InterPro" id="IPR004090">
    <property type="entry name" value="Chemotax_Me-accpt_rcpt"/>
</dbReference>
<keyword evidence="4" id="KW-0812">Transmembrane</keyword>
<feature type="transmembrane region" description="Helical" evidence="4">
    <location>
        <begin position="188"/>
        <end position="213"/>
    </location>
</feature>
<dbReference type="Pfam" id="PF00015">
    <property type="entry name" value="MCPsignal"/>
    <property type="match status" value="1"/>
</dbReference>
<dbReference type="CDD" id="cd06225">
    <property type="entry name" value="HAMP"/>
    <property type="match status" value="1"/>
</dbReference>
<evidence type="ECO:0000256" key="1">
    <source>
        <dbReference type="ARBA" id="ARBA00023224"/>
    </source>
</evidence>
<evidence type="ECO:0000313" key="8">
    <source>
        <dbReference type="Proteomes" id="UP000537131"/>
    </source>
</evidence>
<dbReference type="Gene3D" id="1.10.287.950">
    <property type="entry name" value="Methyl-accepting chemotaxis protein"/>
    <property type="match status" value="1"/>
</dbReference>
<evidence type="ECO:0000256" key="2">
    <source>
        <dbReference type="ARBA" id="ARBA00029447"/>
    </source>
</evidence>
<keyword evidence="4" id="KW-1133">Transmembrane helix</keyword>
<dbReference type="GO" id="GO:0016020">
    <property type="term" value="C:membrane"/>
    <property type="evidence" value="ECO:0007669"/>
    <property type="project" value="InterPro"/>
</dbReference>
<feature type="domain" description="Methyl-accepting transducer" evidence="5">
    <location>
        <begin position="276"/>
        <end position="448"/>
    </location>
</feature>
<dbReference type="GO" id="GO:0007165">
    <property type="term" value="P:signal transduction"/>
    <property type="evidence" value="ECO:0007669"/>
    <property type="project" value="UniProtKB-KW"/>
</dbReference>
<keyword evidence="8" id="KW-1185">Reference proteome</keyword>
<dbReference type="InterPro" id="IPR004089">
    <property type="entry name" value="MCPsignal_dom"/>
</dbReference>
<dbReference type="SUPFAM" id="SSF58104">
    <property type="entry name" value="Methyl-accepting chemotaxis protein (MCP) signaling domain"/>
    <property type="match status" value="1"/>
</dbReference>
<organism evidence="7 8">
    <name type="scientific">Clostridium muellerianum</name>
    <dbReference type="NCBI Taxonomy" id="2716538"/>
    <lineage>
        <taxon>Bacteria</taxon>
        <taxon>Bacillati</taxon>
        <taxon>Bacillota</taxon>
        <taxon>Clostridia</taxon>
        <taxon>Eubacteriales</taxon>
        <taxon>Clostridiaceae</taxon>
        <taxon>Clostridium</taxon>
    </lineage>
</organism>
<protein>
    <submittedName>
        <fullName evidence="7">Methyl-accepting chemotaxis protein</fullName>
    </submittedName>
</protein>
<name>A0A7Y0HM12_9CLOT</name>
<keyword evidence="1 3" id="KW-0807">Transducer</keyword>
<dbReference type="SMART" id="SM00283">
    <property type="entry name" value="MA"/>
    <property type="match status" value="1"/>
</dbReference>
<dbReference type="Proteomes" id="UP000537131">
    <property type="component" value="Unassembled WGS sequence"/>
</dbReference>
<reference evidence="7 8" key="2">
    <citation type="submission" date="2020-06" db="EMBL/GenBank/DDBJ databases">
        <title>Complete Genome Sequence of Clostridium muelleri sp. nov. P21T, an Acid-Alcohol Producing Acetogen Isolated from Old Hay.</title>
        <authorList>
            <person name="Duncan K.E."/>
            <person name="Tanner R.S."/>
        </authorList>
    </citation>
    <scope>NUCLEOTIDE SEQUENCE [LARGE SCALE GENOMIC DNA]</scope>
    <source>
        <strain evidence="7 8">P21</strain>
    </source>
</reference>
<dbReference type="PANTHER" id="PTHR32089:SF112">
    <property type="entry name" value="LYSOZYME-LIKE PROTEIN-RELATED"/>
    <property type="match status" value="1"/>
</dbReference>
<dbReference type="AlphaFoldDB" id="A0A7Y0HM12"/>
<dbReference type="GO" id="GO:0004888">
    <property type="term" value="F:transmembrane signaling receptor activity"/>
    <property type="evidence" value="ECO:0007669"/>
    <property type="project" value="InterPro"/>
</dbReference>
<gene>
    <name evidence="7" type="ORF">HBE96_07485</name>
</gene>
<feature type="transmembrane region" description="Helical" evidence="4">
    <location>
        <begin position="9"/>
        <end position="28"/>
    </location>
</feature>
<accession>A0A7Y0HM12</accession>
<dbReference type="RefSeq" id="WP_169297140.1">
    <property type="nucleotide sequence ID" value="NZ_JABBNI010000014.1"/>
</dbReference>
<dbReference type="InterPro" id="IPR024478">
    <property type="entry name" value="HlyB_4HB_MCP"/>
</dbReference>
<comment type="similarity">
    <text evidence="2">Belongs to the methyl-accepting chemotaxis (MCP) protein family.</text>
</comment>
<dbReference type="PANTHER" id="PTHR32089">
    <property type="entry name" value="METHYL-ACCEPTING CHEMOTAXIS PROTEIN MCPB"/>
    <property type="match status" value="1"/>
</dbReference>
<dbReference type="Pfam" id="PF12729">
    <property type="entry name" value="4HB_MCP_1"/>
    <property type="match status" value="1"/>
</dbReference>
<dbReference type="Pfam" id="PF00672">
    <property type="entry name" value="HAMP"/>
    <property type="match status" value="1"/>
</dbReference>
<evidence type="ECO:0000313" key="7">
    <source>
        <dbReference type="EMBL" id="NMM62534.1"/>
    </source>
</evidence>
<dbReference type="PRINTS" id="PR00260">
    <property type="entry name" value="CHEMTRNSDUCR"/>
</dbReference>
<proteinExistence type="inferred from homology"/>
<evidence type="ECO:0000256" key="3">
    <source>
        <dbReference type="PROSITE-ProRule" id="PRU00284"/>
    </source>
</evidence>
<dbReference type="EMBL" id="JABBNI010000014">
    <property type="protein sequence ID" value="NMM62534.1"/>
    <property type="molecule type" value="Genomic_DNA"/>
</dbReference>
<evidence type="ECO:0000256" key="4">
    <source>
        <dbReference type="SAM" id="Phobius"/>
    </source>
</evidence>
<sequence length="570" mass="62465">MKLNIKTKLILVLTILIIVIASIGLYSLSALGKMNSKFSVISKNNLSALQCAQSINNEVLKERKYQYEYIIFSSSPDKAKDTENSIQTSFKNLDTNLTKYESSFASTDDAKTIATIKSNQKKSIEFINKFISLSNSGNSALALSELKGDGADIYNALKSNVDDLVKNNTKKANMSIEDTNKLYNSSKYALITMIVISFIFTILAGIPIIISIIKPINTLKRDLIILAENGGDLTQEIKINSKDEMGELALSINKFLSSLRNIMIEVTNNTNYTIKSISEITDHLQVLNNQINDVSSTTEKISSGMEQTAASTEEMNASTSEINNAIESIARRSQEGAAKASEINERTANLTKITFSSQKNAHEIYSSAKLKLEKAVQDSKIVSKINELSDSILEISSQTNLLALNAAIEAARAGEAGKGFSVVADEIRELAEQSNNEVNEIQKITKTVILAVENLSKGSLEVLNFIDSKVIKDYESLVTTGEQYNKDASFVDNLATEFSTTSEELYGFIDNMLKTLNEIVVATTNGAEGTNTINDKVTTIVNKTKEVISQATLARESSNKLLNTVSKFKI</sequence>
<evidence type="ECO:0000259" key="6">
    <source>
        <dbReference type="PROSITE" id="PS50885"/>
    </source>
</evidence>
<dbReference type="GO" id="GO:0006935">
    <property type="term" value="P:chemotaxis"/>
    <property type="evidence" value="ECO:0007669"/>
    <property type="project" value="InterPro"/>
</dbReference>